<dbReference type="AlphaFoldDB" id="A0A7C2WSS9"/>
<sequence length="135" mass="14847">MLGEMIGEERGQITGMRVLPSEAGMPRIEASFQASGRLLDTEMTDLGTYWSVARPDGTFFGSGQGLIVTSDGEMINWTGHGVGRPSGHGMAVSWRGAIYYRTTAPKFARLNGVAIVFEYETDESGQTHARIWEWK</sequence>
<name>A0A7C2WSS9_9BACT</name>
<dbReference type="EMBL" id="DSID01000514">
    <property type="protein sequence ID" value="HEX70945.1"/>
    <property type="molecule type" value="Genomic_DNA"/>
</dbReference>
<accession>A0A7C2WSS9</accession>
<proteinExistence type="predicted"/>
<reference evidence="1" key="1">
    <citation type="journal article" date="2020" name="mSystems">
        <title>Genome- and Community-Level Interaction Insights into Carbon Utilization and Element Cycling Functions of Hydrothermarchaeota in Hydrothermal Sediment.</title>
        <authorList>
            <person name="Zhou Z."/>
            <person name="Liu Y."/>
            <person name="Xu W."/>
            <person name="Pan J."/>
            <person name="Luo Z.H."/>
            <person name="Li M."/>
        </authorList>
    </citation>
    <scope>NUCLEOTIDE SEQUENCE [LARGE SCALE GENOMIC DNA]</scope>
    <source>
        <strain evidence="1">SpSt-192</strain>
    </source>
</reference>
<evidence type="ECO:0008006" key="2">
    <source>
        <dbReference type="Google" id="ProtNLM"/>
    </source>
</evidence>
<evidence type="ECO:0000313" key="1">
    <source>
        <dbReference type="EMBL" id="HEX70945.1"/>
    </source>
</evidence>
<dbReference type="Gene3D" id="2.40.160.20">
    <property type="match status" value="1"/>
</dbReference>
<protein>
    <recommendedName>
        <fullName evidence="2">DUF1579 domain-containing protein</fullName>
    </recommendedName>
</protein>
<organism evidence="1">
    <name type="scientific">Thermorudis sp</name>
    <dbReference type="NCBI Taxonomy" id="1969470"/>
    <lineage>
        <taxon>Bacteria</taxon>
        <taxon>Pseudomonadati</taxon>
        <taxon>Thermomicrobiota</taxon>
        <taxon>Thermomicrobia</taxon>
        <taxon>Thermomicrobia incertae sedis</taxon>
        <taxon>Thermorudis</taxon>
    </lineage>
</organism>
<comment type="caution">
    <text evidence="1">The sequence shown here is derived from an EMBL/GenBank/DDBJ whole genome shotgun (WGS) entry which is preliminary data.</text>
</comment>
<gene>
    <name evidence="1" type="ORF">ENP13_06840</name>
</gene>